<dbReference type="Gene3D" id="3.30.360.10">
    <property type="entry name" value="Dihydrodipicolinate Reductase, domain 2"/>
    <property type="match status" value="1"/>
</dbReference>
<accession>A0A0F9BAZ1</accession>
<reference evidence="1" key="1">
    <citation type="journal article" date="2015" name="Nature">
        <title>Complex archaea that bridge the gap between prokaryotes and eukaryotes.</title>
        <authorList>
            <person name="Spang A."/>
            <person name="Saw J.H."/>
            <person name="Jorgensen S.L."/>
            <person name="Zaremba-Niedzwiedzka K."/>
            <person name="Martijn J."/>
            <person name="Lind A.E."/>
            <person name="van Eijk R."/>
            <person name="Schleper C."/>
            <person name="Guy L."/>
            <person name="Ettema T.J."/>
        </authorList>
    </citation>
    <scope>NUCLEOTIDE SEQUENCE</scope>
</reference>
<organism evidence="1">
    <name type="scientific">marine sediment metagenome</name>
    <dbReference type="NCBI Taxonomy" id="412755"/>
    <lineage>
        <taxon>unclassified sequences</taxon>
        <taxon>metagenomes</taxon>
        <taxon>ecological metagenomes</taxon>
    </lineage>
</organism>
<dbReference type="Gene3D" id="3.40.50.720">
    <property type="entry name" value="NAD(P)-binding Rossmann-like Domain"/>
    <property type="match status" value="1"/>
</dbReference>
<name>A0A0F9BAZ1_9ZZZZ</name>
<feature type="non-terminal residue" evidence="1">
    <location>
        <position position="1"/>
    </location>
</feature>
<proteinExistence type="predicted"/>
<dbReference type="EMBL" id="LAZR01038717">
    <property type="protein sequence ID" value="KKL18830.1"/>
    <property type="molecule type" value="Genomic_DNA"/>
</dbReference>
<dbReference type="AlphaFoldDB" id="A0A0F9BAZ1"/>
<gene>
    <name evidence="1" type="ORF">LCGC14_2471590</name>
</gene>
<evidence type="ECO:0000313" key="1">
    <source>
        <dbReference type="EMBL" id="KKL18830.1"/>
    </source>
</evidence>
<evidence type="ECO:0008006" key="2">
    <source>
        <dbReference type="Google" id="ProtNLM"/>
    </source>
</evidence>
<sequence>CTAYVVGVTGERMTHVTCTGWGDGSPIVKSNAYDNPFWNQTAMFTTDGGNSFRVAIYWRGPLGGCERGQWFGQKMSFYEPTPNGMGCVIRRPSEQTETDDAGFVRKMAKFEKFRQPKWWRTTMLPKPLRHPSGHDGSHTFLTHEFIDALVHERPPTVDVYEALAMTVPGIIAHQSALAGGKQLKIPSFDPKR</sequence>
<comment type="caution">
    <text evidence="1">The sequence shown here is derived from an EMBL/GenBank/DDBJ whole genome shotgun (WGS) entry which is preliminary data.</text>
</comment>
<protein>
    <recommendedName>
        <fullName evidence="2">Gfo/Idh/MocA-like oxidoreductase C-terminal domain-containing protein</fullName>
    </recommendedName>
</protein>